<dbReference type="PATRIC" id="fig|1268237.3.peg.2080"/>
<comment type="caution">
    <text evidence="1">The sequence shown here is derived from an EMBL/GenBank/DDBJ whole genome shotgun (WGS) entry which is preliminary data.</text>
</comment>
<dbReference type="AlphaFoldDB" id="N9U0X7"/>
<organism evidence="1 2">
    <name type="scientific">Aeromonas diversa CDC 2478-85</name>
    <dbReference type="NCBI Taxonomy" id="1268237"/>
    <lineage>
        <taxon>Bacteria</taxon>
        <taxon>Pseudomonadati</taxon>
        <taxon>Pseudomonadota</taxon>
        <taxon>Gammaproteobacteria</taxon>
        <taxon>Aeromonadales</taxon>
        <taxon>Aeromonadaceae</taxon>
        <taxon>Aeromonas</taxon>
    </lineage>
</organism>
<evidence type="ECO:0000313" key="1">
    <source>
        <dbReference type="EMBL" id="ENY71970.1"/>
    </source>
</evidence>
<dbReference type="Proteomes" id="UP000023775">
    <property type="component" value="Unassembled WGS sequence"/>
</dbReference>
<reference evidence="1 2" key="1">
    <citation type="journal article" date="2013" name="Genome Announc.">
        <title>Draft Genome Sequence of the Aeromonas diversa Type Strain.</title>
        <authorList>
            <person name="Farfan M."/>
            <person name="Spataro N."/>
            <person name="Sanglas A."/>
            <person name="Albarral V."/>
            <person name="Loren J.G."/>
            <person name="Bosch E."/>
            <person name="Fuste M.C."/>
        </authorList>
    </citation>
    <scope>NUCLEOTIDE SEQUENCE [LARGE SCALE GENOMIC DNA]</scope>
    <source>
        <strain evidence="1 2">2478-85</strain>
    </source>
</reference>
<accession>N9U0X7</accession>
<keyword evidence="2" id="KW-1185">Reference proteome</keyword>
<gene>
    <name evidence="1" type="ORF">G114_10565</name>
</gene>
<evidence type="ECO:0000313" key="2">
    <source>
        <dbReference type="Proteomes" id="UP000023775"/>
    </source>
</evidence>
<proteinExistence type="predicted"/>
<sequence>MALPPLLQRVMAELPASRHHNAATIMKQLLDCQERHDWLGLADWLEGELVTLLAP</sequence>
<name>N9U0X7_9GAMM</name>
<dbReference type="EMBL" id="APVG01000024">
    <property type="protein sequence ID" value="ENY71970.1"/>
    <property type="molecule type" value="Genomic_DNA"/>
</dbReference>
<protein>
    <submittedName>
        <fullName evidence="1">Uncharacterized protein</fullName>
    </submittedName>
</protein>